<dbReference type="EMBL" id="LADJ01027592">
    <property type="protein sequence ID" value="KPJ21163.1"/>
    <property type="molecule type" value="Genomic_DNA"/>
</dbReference>
<evidence type="ECO:0000256" key="3">
    <source>
        <dbReference type="ARBA" id="ARBA00022603"/>
    </source>
</evidence>
<dbReference type="PANTHER" id="PTHR45814:SF2">
    <property type="entry name" value="HISTONE-LYSINE N-METHYLTRANSFERASE SETD1"/>
    <property type="match status" value="1"/>
</dbReference>
<feature type="domain" description="SET" evidence="9">
    <location>
        <begin position="2"/>
        <end position="65"/>
    </location>
</feature>
<evidence type="ECO:0000256" key="7">
    <source>
        <dbReference type="ARBA" id="ARBA00023242"/>
    </source>
</evidence>
<dbReference type="GO" id="GO:0032259">
    <property type="term" value="P:methylation"/>
    <property type="evidence" value="ECO:0007669"/>
    <property type="project" value="UniProtKB-KW"/>
</dbReference>
<evidence type="ECO:0000256" key="8">
    <source>
        <dbReference type="ARBA" id="ARBA00047571"/>
    </source>
</evidence>
<keyword evidence="7" id="KW-0539">Nucleus</keyword>
<dbReference type="InterPro" id="IPR044570">
    <property type="entry name" value="Set1-like"/>
</dbReference>
<proteinExistence type="predicted"/>
<keyword evidence="3 10" id="KW-0489">Methyltransferase</keyword>
<comment type="subcellular location">
    <subcellularLocation>
        <location evidence="1">Nucleus</location>
    </subcellularLocation>
</comment>
<evidence type="ECO:0000256" key="6">
    <source>
        <dbReference type="ARBA" id="ARBA00022853"/>
    </source>
</evidence>
<dbReference type="SUPFAM" id="SSF82199">
    <property type="entry name" value="SET domain"/>
    <property type="match status" value="1"/>
</dbReference>
<sequence>MVIEYAGEVIRAVLADQREKRYEATSGRRGVGGCYMFRIDDNLVVDATLKGNAARFINHSCDVSTYIPHTTYTNVNHANYLHTHKL</sequence>
<dbReference type="InterPro" id="IPR001214">
    <property type="entry name" value="SET_dom"/>
</dbReference>
<keyword evidence="6" id="KW-0156">Chromatin regulator</keyword>
<dbReference type="InParanoid" id="A0A0N1IE71"/>
<evidence type="ECO:0000256" key="1">
    <source>
        <dbReference type="ARBA" id="ARBA00004123"/>
    </source>
</evidence>
<evidence type="ECO:0000313" key="10">
    <source>
        <dbReference type="EMBL" id="KPJ21163.1"/>
    </source>
</evidence>
<keyword evidence="11" id="KW-1185">Reference proteome</keyword>
<reference evidence="10 11" key="1">
    <citation type="journal article" date="2015" name="Nat. Commun.">
        <title>Outbred genome sequencing and CRISPR/Cas9 gene editing in butterflies.</title>
        <authorList>
            <person name="Li X."/>
            <person name="Fan D."/>
            <person name="Zhang W."/>
            <person name="Liu G."/>
            <person name="Zhang L."/>
            <person name="Zhao L."/>
            <person name="Fang X."/>
            <person name="Chen L."/>
            <person name="Dong Y."/>
            <person name="Chen Y."/>
            <person name="Ding Y."/>
            <person name="Zhao R."/>
            <person name="Feng M."/>
            <person name="Zhu Y."/>
            <person name="Feng Y."/>
            <person name="Jiang X."/>
            <person name="Zhu D."/>
            <person name="Xiang H."/>
            <person name="Feng X."/>
            <person name="Li S."/>
            <person name="Wang J."/>
            <person name="Zhang G."/>
            <person name="Kronforst M.R."/>
            <person name="Wang W."/>
        </authorList>
    </citation>
    <scope>NUCLEOTIDE SEQUENCE [LARGE SCALE GENOMIC DNA]</scope>
    <source>
        <strain evidence="10">Ya'a_city_454_Pm</strain>
        <tissue evidence="10">Whole body</tissue>
    </source>
</reference>
<dbReference type="Proteomes" id="UP000053240">
    <property type="component" value="Unassembled WGS sequence"/>
</dbReference>
<dbReference type="EC" id="2.1.1.354" evidence="2"/>
<accession>A0A0N1IE71</accession>
<evidence type="ECO:0000259" key="9">
    <source>
        <dbReference type="Pfam" id="PF00856"/>
    </source>
</evidence>
<comment type="caution">
    <text evidence="10">The sequence shown here is derived from an EMBL/GenBank/DDBJ whole genome shotgun (WGS) entry which is preliminary data.</text>
</comment>
<keyword evidence="4 10" id="KW-0808">Transferase</keyword>
<evidence type="ECO:0000256" key="2">
    <source>
        <dbReference type="ARBA" id="ARBA00012182"/>
    </source>
</evidence>
<organism evidence="10 11">
    <name type="scientific">Papilio machaon</name>
    <name type="common">Old World swallowtail butterfly</name>
    <dbReference type="NCBI Taxonomy" id="76193"/>
    <lineage>
        <taxon>Eukaryota</taxon>
        <taxon>Metazoa</taxon>
        <taxon>Ecdysozoa</taxon>
        <taxon>Arthropoda</taxon>
        <taxon>Hexapoda</taxon>
        <taxon>Insecta</taxon>
        <taxon>Pterygota</taxon>
        <taxon>Neoptera</taxon>
        <taxon>Endopterygota</taxon>
        <taxon>Lepidoptera</taxon>
        <taxon>Glossata</taxon>
        <taxon>Ditrysia</taxon>
        <taxon>Papilionoidea</taxon>
        <taxon>Papilionidae</taxon>
        <taxon>Papilioninae</taxon>
        <taxon>Papilio</taxon>
    </lineage>
</organism>
<dbReference type="GO" id="GO:0140999">
    <property type="term" value="F:histone H3K4 trimethyltransferase activity"/>
    <property type="evidence" value="ECO:0007669"/>
    <property type="project" value="UniProtKB-EC"/>
</dbReference>
<evidence type="ECO:0000256" key="4">
    <source>
        <dbReference type="ARBA" id="ARBA00022679"/>
    </source>
</evidence>
<dbReference type="STRING" id="76193.A0A0N1IE71"/>
<keyword evidence="5" id="KW-0949">S-adenosyl-L-methionine</keyword>
<evidence type="ECO:0000256" key="5">
    <source>
        <dbReference type="ARBA" id="ARBA00022691"/>
    </source>
</evidence>
<comment type="catalytic activity">
    <reaction evidence="8">
        <text>L-lysyl(4)-[histone H3] + 3 S-adenosyl-L-methionine = N(6),N(6),N(6)-trimethyl-L-lysyl(4)-[histone H3] + 3 S-adenosyl-L-homocysteine + 3 H(+)</text>
        <dbReference type="Rhea" id="RHEA:60260"/>
        <dbReference type="Rhea" id="RHEA-COMP:15537"/>
        <dbReference type="Rhea" id="RHEA-COMP:15547"/>
        <dbReference type="ChEBI" id="CHEBI:15378"/>
        <dbReference type="ChEBI" id="CHEBI:29969"/>
        <dbReference type="ChEBI" id="CHEBI:57856"/>
        <dbReference type="ChEBI" id="CHEBI:59789"/>
        <dbReference type="ChEBI" id="CHEBI:61961"/>
        <dbReference type="EC" id="2.1.1.354"/>
    </reaction>
</comment>
<dbReference type="AlphaFoldDB" id="A0A0N1IE71"/>
<dbReference type="Pfam" id="PF00856">
    <property type="entry name" value="SET"/>
    <property type="match status" value="1"/>
</dbReference>
<evidence type="ECO:0000313" key="11">
    <source>
        <dbReference type="Proteomes" id="UP000053240"/>
    </source>
</evidence>
<dbReference type="PANTHER" id="PTHR45814">
    <property type="entry name" value="HISTONE-LYSINE N-METHYLTRANSFERASE SETD1"/>
    <property type="match status" value="1"/>
</dbReference>
<dbReference type="Gene3D" id="2.170.270.10">
    <property type="entry name" value="SET domain"/>
    <property type="match status" value="1"/>
</dbReference>
<dbReference type="InterPro" id="IPR046341">
    <property type="entry name" value="SET_dom_sf"/>
</dbReference>
<dbReference type="GO" id="GO:0048188">
    <property type="term" value="C:Set1C/COMPASS complex"/>
    <property type="evidence" value="ECO:0007669"/>
    <property type="project" value="TreeGrafter"/>
</dbReference>
<name>A0A0N1IE71_PAPMA</name>
<gene>
    <name evidence="10" type="ORF">RR48_00064</name>
</gene>
<protein>
    <recommendedName>
        <fullName evidence="2">[histone H3]-lysine(4) N-trimethyltransferase</fullName>
        <ecNumber evidence="2">2.1.1.354</ecNumber>
    </recommendedName>
</protein>